<protein>
    <submittedName>
        <fullName evidence="1">Uncharacterized protein</fullName>
    </submittedName>
</protein>
<accession>A0AAD8M9G3</accession>
<dbReference type="AlphaFoldDB" id="A0AAD8M9G3"/>
<sequence length="107" mass="12510">MTNYPPPGYGIHRQGLLILHNLREGGGYQGYFHDGGHQPPGPPQHIHHQHYDPYYDSFPPPHHTHHQHYDDNGSCFSFLRGWYIFSYVFPLFKSLPAISRSIRIPYQ</sequence>
<dbReference type="EMBL" id="JAUIZM010000009">
    <property type="protein sequence ID" value="KAK1365596.1"/>
    <property type="molecule type" value="Genomic_DNA"/>
</dbReference>
<reference evidence="1" key="1">
    <citation type="submission" date="2023-02" db="EMBL/GenBank/DDBJ databases">
        <title>Genome of toxic invasive species Heracleum sosnowskyi carries increased number of genes despite the absence of recent whole-genome duplications.</title>
        <authorList>
            <person name="Schelkunov M."/>
            <person name="Shtratnikova V."/>
            <person name="Makarenko M."/>
            <person name="Klepikova A."/>
            <person name="Omelchenko D."/>
            <person name="Novikova G."/>
            <person name="Obukhova E."/>
            <person name="Bogdanov V."/>
            <person name="Penin A."/>
            <person name="Logacheva M."/>
        </authorList>
    </citation>
    <scope>NUCLEOTIDE SEQUENCE</scope>
    <source>
        <strain evidence="1">Hsosn_3</strain>
        <tissue evidence="1">Leaf</tissue>
    </source>
</reference>
<reference evidence="1" key="2">
    <citation type="submission" date="2023-05" db="EMBL/GenBank/DDBJ databases">
        <authorList>
            <person name="Schelkunov M.I."/>
        </authorList>
    </citation>
    <scope>NUCLEOTIDE SEQUENCE</scope>
    <source>
        <strain evidence="1">Hsosn_3</strain>
        <tissue evidence="1">Leaf</tissue>
    </source>
</reference>
<organism evidence="1 2">
    <name type="scientific">Heracleum sosnowskyi</name>
    <dbReference type="NCBI Taxonomy" id="360622"/>
    <lineage>
        <taxon>Eukaryota</taxon>
        <taxon>Viridiplantae</taxon>
        <taxon>Streptophyta</taxon>
        <taxon>Embryophyta</taxon>
        <taxon>Tracheophyta</taxon>
        <taxon>Spermatophyta</taxon>
        <taxon>Magnoliopsida</taxon>
        <taxon>eudicotyledons</taxon>
        <taxon>Gunneridae</taxon>
        <taxon>Pentapetalae</taxon>
        <taxon>asterids</taxon>
        <taxon>campanulids</taxon>
        <taxon>Apiales</taxon>
        <taxon>Apiaceae</taxon>
        <taxon>Apioideae</taxon>
        <taxon>apioid superclade</taxon>
        <taxon>Tordylieae</taxon>
        <taxon>Tordyliinae</taxon>
        <taxon>Heracleum</taxon>
    </lineage>
</organism>
<gene>
    <name evidence="1" type="ORF">POM88_041157</name>
</gene>
<proteinExistence type="predicted"/>
<evidence type="ECO:0000313" key="1">
    <source>
        <dbReference type="EMBL" id="KAK1365596.1"/>
    </source>
</evidence>
<evidence type="ECO:0000313" key="2">
    <source>
        <dbReference type="Proteomes" id="UP001237642"/>
    </source>
</evidence>
<name>A0AAD8M9G3_9APIA</name>
<dbReference type="Proteomes" id="UP001237642">
    <property type="component" value="Unassembled WGS sequence"/>
</dbReference>
<comment type="caution">
    <text evidence="1">The sequence shown here is derived from an EMBL/GenBank/DDBJ whole genome shotgun (WGS) entry which is preliminary data.</text>
</comment>
<keyword evidence="2" id="KW-1185">Reference proteome</keyword>